<evidence type="ECO:0000313" key="2">
    <source>
        <dbReference type="EMBL" id="KLU89996.1"/>
    </source>
</evidence>
<evidence type="ECO:0000313" key="3">
    <source>
        <dbReference type="EnsemblFungi" id="MAPG_08963T0"/>
    </source>
</evidence>
<reference evidence="3" key="5">
    <citation type="submission" date="2015-06" db="UniProtKB">
        <authorList>
            <consortium name="EnsemblFungi"/>
        </authorList>
    </citation>
    <scope>IDENTIFICATION</scope>
    <source>
        <strain evidence="3">ATCC 64411</strain>
    </source>
</reference>
<dbReference type="Gene3D" id="1.10.510.10">
    <property type="entry name" value="Transferase(Phosphotransferase) domain 1"/>
    <property type="match status" value="1"/>
</dbReference>
<dbReference type="EMBL" id="GL876974">
    <property type="protein sequence ID" value="KLU89996.1"/>
    <property type="molecule type" value="Genomic_DNA"/>
</dbReference>
<dbReference type="VEuPathDB" id="FungiDB:MAPG_08963"/>
<reference evidence="4" key="2">
    <citation type="submission" date="2010-05" db="EMBL/GenBank/DDBJ databases">
        <title>The genome sequence of Magnaporthe poae strain ATCC 64411.</title>
        <authorList>
            <person name="Ma L.-J."/>
            <person name="Dead R."/>
            <person name="Young S."/>
            <person name="Zeng Q."/>
            <person name="Koehrsen M."/>
            <person name="Alvarado L."/>
            <person name="Berlin A."/>
            <person name="Chapman S.B."/>
            <person name="Chen Z."/>
            <person name="Freedman E."/>
            <person name="Gellesch M."/>
            <person name="Goldberg J."/>
            <person name="Griggs A."/>
            <person name="Gujja S."/>
            <person name="Heilman E.R."/>
            <person name="Heiman D."/>
            <person name="Hepburn T."/>
            <person name="Howarth C."/>
            <person name="Jen D."/>
            <person name="Larson L."/>
            <person name="Mehta T."/>
            <person name="Neiman D."/>
            <person name="Pearson M."/>
            <person name="Roberts A."/>
            <person name="Saif S."/>
            <person name="Shea T."/>
            <person name="Shenoy N."/>
            <person name="Sisk P."/>
            <person name="Stolte C."/>
            <person name="Sykes S."/>
            <person name="Walk T."/>
            <person name="White J."/>
            <person name="Yandava C."/>
            <person name="Haas B."/>
            <person name="Nusbaum C."/>
            <person name="Birren B."/>
        </authorList>
    </citation>
    <scope>NUCLEOTIDE SEQUENCE [LARGE SCALE GENOMIC DNA]</scope>
    <source>
        <strain evidence="4">ATCC 64411 / 73-15</strain>
    </source>
</reference>
<keyword evidence="4" id="KW-1185">Reference proteome</keyword>
<dbReference type="OrthoDB" id="1732493at2759"/>
<dbReference type="InterPro" id="IPR011009">
    <property type="entry name" value="Kinase-like_dom_sf"/>
</dbReference>
<reference evidence="3" key="4">
    <citation type="journal article" date="2015" name="G3 (Bethesda)">
        <title>Genome sequences of three phytopathogenic species of the Magnaporthaceae family of fungi.</title>
        <authorList>
            <person name="Okagaki L.H."/>
            <person name="Nunes C.C."/>
            <person name="Sailsbery J."/>
            <person name="Clay B."/>
            <person name="Brown D."/>
            <person name="John T."/>
            <person name="Oh Y."/>
            <person name="Young N."/>
            <person name="Fitzgerald M."/>
            <person name="Haas B.J."/>
            <person name="Zeng Q."/>
            <person name="Young S."/>
            <person name="Adiconis X."/>
            <person name="Fan L."/>
            <person name="Levin J.Z."/>
            <person name="Mitchell T.K."/>
            <person name="Okubara P.A."/>
            <person name="Farman M.L."/>
            <person name="Kohn L.M."/>
            <person name="Birren B."/>
            <person name="Ma L.-J."/>
            <person name="Dean R.A."/>
        </authorList>
    </citation>
    <scope>NUCLEOTIDE SEQUENCE</scope>
    <source>
        <strain evidence="3">ATCC 64411 / 73-15</strain>
    </source>
</reference>
<feature type="region of interest" description="Disordered" evidence="1">
    <location>
        <begin position="1"/>
        <end position="75"/>
    </location>
</feature>
<dbReference type="Proteomes" id="UP000011715">
    <property type="component" value="Unassembled WGS sequence"/>
</dbReference>
<name>A0A0C4E8P8_MAGP6</name>
<gene>
    <name evidence="2" type="ORF">MAPG_08963</name>
</gene>
<feature type="compositionally biased region" description="Basic and acidic residues" evidence="1">
    <location>
        <begin position="7"/>
        <end position="19"/>
    </location>
</feature>
<dbReference type="EnsemblFungi" id="MAPG_08963T0">
    <property type="protein sequence ID" value="MAPG_08963T0"/>
    <property type="gene ID" value="MAPG_08963"/>
</dbReference>
<reference evidence="2" key="3">
    <citation type="submission" date="2011-03" db="EMBL/GenBank/DDBJ databases">
        <title>Annotation of Magnaporthe poae ATCC 64411.</title>
        <authorList>
            <person name="Ma L.-J."/>
            <person name="Dead R."/>
            <person name="Young S.K."/>
            <person name="Zeng Q."/>
            <person name="Gargeya S."/>
            <person name="Fitzgerald M."/>
            <person name="Haas B."/>
            <person name="Abouelleil A."/>
            <person name="Alvarado L."/>
            <person name="Arachchi H.M."/>
            <person name="Berlin A."/>
            <person name="Brown A."/>
            <person name="Chapman S.B."/>
            <person name="Chen Z."/>
            <person name="Dunbar C."/>
            <person name="Freedman E."/>
            <person name="Gearin G."/>
            <person name="Gellesch M."/>
            <person name="Goldberg J."/>
            <person name="Griggs A."/>
            <person name="Gujja S."/>
            <person name="Heiman D."/>
            <person name="Howarth C."/>
            <person name="Larson L."/>
            <person name="Lui A."/>
            <person name="MacDonald P.J.P."/>
            <person name="Mehta T."/>
            <person name="Montmayeur A."/>
            <person name="Murphy C."/>
            <person name="Neiman D."/>
            <person name="Pearson M."/>
            <person name="Priest M."/>
            <person name="Roberts A."/>
            <person name="Saif S."/>
            <person name="Shea T."/>
            <person name="Shenoy N."/>
            <person name="Sisk P."/>
            <person name="Stolte C."/>
            <person name="Sykes S."/>
            <person name="Yandava C."/>
            <person name="Wortman J."/>
            <person name="Nusbaum C."/>
            <person name="Birren B."/>
        </authorList>
    </citation>
    <scope>NUCLEOTIDE SEQUENCE</scope>
    <source>
        <strain evidence="2">ATCC 64411</strain>
    </source>
</reference>
<feature type="compositionally biased region" description="Basic and acidic residues" evidence="1">
    <location>
        <begin position="30"/>
        <end position="75"/>
    </location>
</feature>
<organism evidence="3 4">
    <name type="scientific">Magnaporthiopsis poae (strain ATCC 64411 / 73-15)</name>
    <name type="common">Kentucky bluegrass fungus</name>
    <name type="synonym">Magnaporthe poae</name>
    <dbReference type="NCBI Taxonomy" id="644358"/>
    <lineage>
        <taxon>Eukaryota</taxon>
        <taxon>Fungi</taxon>
        <taxon>Dikarya</taxon>
        <taxon>Ascomycota</taxon>
        <taxon>Pezizomycotina</taxon>
        <taxon>Sordariomycetes</taxon>
        <taxon>Sordariomycetidae</taxon>
        <taxon>Magnaporthales</taxon>
        <taxon>Magnaporthaceae</taxon>
        <taxon>Magnaporthiopsis</taxon>
    </lineage>
</organism>
<reference evidence="2" key="1">
    <citation type="submission" date="2010-05" db="EMBL/GenBank/DDBJ databases">
        <title>The Genome Sequence of Magnaporthe poae strain ATCC 64411.</title>
        <authorList>
            <consortium name="The Broad Institute Genome Sequencing Platform"/>
            <consortium name="Broad Institute Genome Sequencing Center for Infectious Disease"/>
            <person name="Ma L.-J."/>
            <person name="Dead R."/>
            <person name="Young S."/>
            <person name="Zeng Q."/>
            <person name="Koehrsen M."/>
            <person name="Alvarado L."/>
            <person name="Berlin A."/>
            <person name="Chapman S.B."/>
            <person name="Chen Z."/>
            <person name="Freedman E."/>
            <person name="Gellesch M."/>
            <person name="Goldberg J."/>
            <person name="Griggs A."/>
            <person name="Gujja S."/>
            <person name="Heilman E.R."/>
            <person name="Heiman D."/>
            <person name="Hepburn T."/>
            <person name="Howarth C."/>
            <person name="Jen D."/>
            <person name="Larson L."/>
            <person name="Mehta T."/>
            <person name="Neiman D."/>
            <person name="Pearson M."/>
            <person name="Roberts A."/>
            <person name="Saif S."/>
            <person name="Shea T."/>
            <person name="Shenoy N."/>
            <person name="Sisk P."/>
            <person name="Stolte C."/>
            <person name="Sykes S."/>
            <person name="Walk T."/>
            <person name="White J."/>
            <person name="Yandava C."/>
            <person name="Haas B."/>
            <person name="Nusbaum C."/>
            <person name="Birren B."/>
        </authorList>
    </citation>
    <scope>NUCLEOTIDE SEQUENCE</scope>
    <source>
        <strain evidence="2">ATCC 64411</strain>
    </source>
</reference>
<dbReference type="STRING" id="644358.A0A0C4E8P8"/>
<dbReference type="AlphaFoldDB" id="A0A0C4E8P8"/>
<proteinExistence type="predicted"/>
<evidence type="ECO:0000313" key="4">
    <source>
        <dbReference type="Proteomes" id="UP000011715"/>
    </source>
</evidence>
<protein>
    <submittedName>
        <fullName evidence="2 3">Uncharacterized protein</fullName>
    </submittedName>
</protein>
<dbReference type="SUPFAM" id="SSF56112">
    <property type="entry name" value="Protein kinase-like (PK-like)"/>
    <property type="match status" value="1"/>
</dbReference>
<dbReference type="EMBL" id="ADBL01002189">
    <property type="status" value="NOT_ANNOTATED_CDS"/>
    <property type="molecule type" value="Genomic_DNA"/>
</dbReference>
<accession>A0A0C4E8P8</accession>
<evidence type="ECO:0000256" key="1">
    <source>
        <dbReference type="SAM" id="MobiDB-lite"/>
    </source>
</evidence>
<sequence>MKTLTLDPRKRITARDMLRHPWWRSQPKPPAKEDLPRKKGKGAEKKSAADQSRKPGQLDDARAAKVARKLDFGAK</sequence>